<dbReference type="HOGENOM" id="CLU_2321948_0_0_1"/>
<evidence type="ECO:0000313" key="2">
    <source>
        <dbReference type="Proteomes" id="UP000011668"/>
    </source>
</evidence>
<dbReference type="AlphaFoldDB" id="L8WUJ4"/>
<keyword evidence="2" id="KW-1185">Reference proteome</keyword>
<protein>
    <submittedName>
        <fullName evidence="1">Uncharacterized protein</fullName>
    </submittedName>
</protein>
<name>L8WUJ4_THACA</name>
<gene>
    <name evidence="1" type="ORF">AG1IA_04204</name>
</gene>
<sequence>MSSIDGIGLIRYDCELPALIFRSRRMPQPYTLHLADRGMESMMGLNNSDQCPVSSHCFCEFWRLSNILPRWPSQPSHWAMAENSHNIYGVGVLLGHRPI</sequence>
<comment type="caution">
    <text evidence="1">The sequence shown here is derived from an EMBL/GenBank/DDBJ whole genome shotgun (WGS) entry which is preliminary data.</text>
</comment>
<organism evidence="1 2">
    <name type="scientific">Thanatephorus cucumeris (strain AG1-IA)</name>
    <name type="common">Rice sheath blight fungus</name>
    <name type="synonym">Rhizoctonia solani</name>
    <dbReference type="NCBI Taxonomy" id="983506"/>
    <lineage>
        <taxon>Eukaryota</taxon>
        <taxon>Fungi</taxon>
        <taxon>Dikarya</taxon>
        <taxon>Basidiomycota</taxon>
        <taxon>Agaricomycotina</taxon>
        <taxon>Agaricomycetes</taxon>
        <taxon>Cantharellales</taxon>
        <taxon>Ceratobasidiaceae</taxon>
        <taxon>Rhizoctonia</taxon>
        <taxon>Rhizoctonia solani AG-1</taxon>
    </lineage>
</organism>
<dbReference type="EMBL" id="AFRT01000991">
    <property type="protein sequence ID" value="ELU41776.1"/>
    <property type="molecule type" value="Genomic_DNA"/>
</dbReference>
<reference evidence="1 2" key="1">
    <citation type="journal article" date="2013" name="Nat. Commun.">
        <title>The evolution and pathogenic mechanisms of the rice sheath blight pathogen.</title>
        <authorList>
            <person name="Zheng A."/>
            <person name="Lin R."/>
            <person name="Xu L."/>
            <person name="Qin P."/>
            <person name="Tang C."/>
            <person name="Ai P."/>
            <person name="Zhang D."/>
            <person name="Liu Y."/>
            <person name="Sun Z."/>
            <person name="Feng H."/>
            <person name="Wang Y."/>
            <person name="Chen Y."/>
            <person name="Liang X."/>
            <person name="Fu R."/>
            <person name="Li Q."/>
            <person name="Zhang J."/>
            <person name="Yu X."/>
            <person name="Xie Z."/>
            <person name="Ding L."/>
            <person name="Guan P."/>
            <person name="Tang J."/>
            <person name="Liang Y."/>
            <person name="Wang S."/>
            <person name="Deng Q."/>
            <person name="Li S."/>
            <person name="Zhu J."/>
            <person name="Wang L."/>
            <person name="Liu H."/>
            <person name="Li P."/>
        </authorList>
    </citation>
    <scope>NUCLEOTIDE SEQUENCE [LARGE SCALE GENOMIC DNA]</scope>
    <source>
        <strain evidence="2">AG-1 IA</strain>
    </source>
</reference>
<accession>L8WUJ4</accession>
<evidence type="ECO:0000313" key="1">
    <source>
        <dbReference type="EMBL" id="ELU41776.1"/>
    </source>
</evidence>
<dbReference type="Proteomes" id="UP000011668">
    <property type="component" value="Unassembled WGS sequence"/>
</dbReference>
<proteinExistence type="predicted"/>